<evidence type="ECO:0000313" key="3">
    <source>
        <dbReference type="Proteomes" id="UP000199628"/>
    </source>
</evidence>
<name>A0A1G6N5W7_9RHOB</name>
<dbReference type="InterPro" id="IPR036188">
    <property type="entry name" value="FAD/NAD-bd_sf"/>
</dbReference>
<dbReference type="PANTHER" id="PTHR42923">
    <property type="entry name" value="PROTOPORPHYRINOGEN OXIDASE"/>
    <property type="match status" value="1"/>
</dbReference>
<dbReference type="STRING" id="639004.SAMN04488239_10346"/>
<dbReference type="OrthoDB" id="20837at2"/>
<feature type="domain" description="Amine oxidase" evidence="1">
    <location>
        <begin position="20"/>
        <end position="278"/>
    </location>
</feature>
<organism evidence="2 3">
    <name type="scientific">Ruegeria marina</name>
    <dbReference type="NCBI Taxonomy" id="639004"/>
    <lineage>
        <taxon>Bacteria</taxon>
        <taxon>Pseudomonadati</taxon>
        <taxon>Pseudomonadota</taxon>
        <taxon>Alphaproteobacteria</taxon>
        <taxon>Rhodobacterales</taxon>
        <taxon>Roseobacteraceae</taxon>
        <taxon>Ruegeria</taxon>
    </lineage>
</organism>
<dbReference type="SUPFAM" id="SSF51905">
    <property type="entry name" value="FAD/NAD(P)-binding domain"/>
    <property type="match status" value="1"/>
</dbReference>
<reference evidence="3" key="1">
    <citation type="submission" date="2016-10" db="EMBL/GenBank/DDBJ databases">
        <authorList>
            <person name="Varghese N."/>
            <person name="Submissions S."/>
        </authorList>
    </citation>
    <scope>NUCLEOTIDE SEQUENCE [LARGE SCALE GENOMIC DNA]</scope>
    <source>
        <strain evidence="3">CGMCC 1.9108</strain>
    </source>
</reference>
<dbReference type="Proteomes" id="UP000199628">
    <property type="component" value="Unassembled WGS sequence"/>
</dbReference>
<evidence type="ECO:0000313" key="2">
    <source>
        <dbReference type="EMBL" id="SDC63220.1"/>
    </source>
</evidence>
<dbReference type="Gene3D" id="3.50.50.60">
    <property type="entry name" value="FAD/NAD(P)-binding domain"/>
    <property type="match status" value="1"/>
</dbReference>
<dbReference type="InterPro" id="IPR050464">
    <property type="entry name" value="Zeta_carotene_desat/Oxidored"/>
</dbReference>
<sequence length="432" mass="47647">MPFELNAGAPRRIAVIGGGISGMGAANLLSDTHNVTLFEAEPRLGGHARTIVAGKNGDQPVDTGFIVFNNATYPNLIALFERLGVPIAESDMSFAVSADGGAVEYALHGADALFAQRRNIMRPGFLRMVRDLFHFNAHAAEAARDRSITVRHLLDRLGTGEWFRRHYLEPFSGAIWSTPKEHILDFPAYAMIRFFENHALLHHTGQHQWYTVQGGSVEYVSRLEQAMRRKGVTVNLGTPIAGVRRTELGAEVRVLGGEWQVFDEVVFATHSDVTLALLSDATRRESAALGAVRYQPNEAVLHADPSLMPKRRKCWASWNHTEERGASGGPIGLTYWMNSLQPIPMDDPLFVTLNASHRIREELIHDVTTFAHPVFDMGALAAQEDLARMNGTNSTWFCGAWMKNGFHEDGLASAIDVVEGINRTTMLPVAAE</sequence>
<dbReference type="PANTHER" id="PTHR42923:SF17">
    <property type="entry name" value="AMINE OXIDASE DOMAIN-CONTAINING PROTEIN"/>
    <property type="match status" value="1"/>
</dbReference>
<gene>
    <name evidence="2" type="ORF">SAMN04488239_10346</name>
</gene>
<protein>
    <recommendedName>
        <fullName evidence="1">Amine oxidase domain-containing protein</fullName>
    </recommendedName>
</protein>
<dbReference type="GO" id="GO:0016491">
    <property type="term" value="F:oxidoreductase activity"/>
    <property type="evidence" value="ECO:0007669"/>
    <property type="project" value="InterPro"/>
</dbReference>
<dbReference type="RefSeq" id="WP_093028304.1">
    <property type="nucleotide sequence ID" value="NZ_FMZV01000003.1"/>
</dbReference>
<keyword evidence="3" id="KW-1185">Reference proteome</keyword>
<dbReference type="Gene3D" id="3.30.70.1990">
    <property type="match status" value="1"/>
</dbReference>
<evidence type="ECO:0000259" key="1">
    <source>
        <dbReference type="Pfam" id="PF01593"/>
    </source>
</evidence>
<proteinExistence type="predicted"/>
<dbReference type="InterPro" id="IPR002937">
    <property type="entry name" value="Amino_oxidase"/>
</dbReference>
<accession>A0A1G6N5W7</accession>
<dbReference type="EMBL" id="FMZV01000003">
    <property type="protein sequence ID" value="SDC63220.1"/>
    <property type="molecule type" value="Genomic_DNA"/>
</dbReference>
<dbReference type="AlphaFoldDB" id="A0A1G6N5W7"/>
<dbReference type="Pfam" id="PF01593">
    <property type="entry name" value="Amino_oxidase"/>
    <property type="match status" value="1"/>
</dbReference>
<dbReference type="Gene3D" id="1.10.405.20">
    <property type="match status" value="1"/>
</dbReference>